<proteinExistence type="predicted"/>
<evidence type="ECO:0000313" key="7">
    <source>
        <dbReference type="EMBL" id="KAF1915772.1"/>
    </source>
</evidence>
<dbReference type="Pfam" id="PF07946">
    <property type="entry name" value="CCDC47"/>
    <property type="match status" value="1"/>
</dbReference>
<feature type="region of interest" description="Disordered" evidence="5">
    <location>
        <begin position="396"/>
        <end position="452"/>
    </location>
</feature>
<evidence type="ECO:0000256" key="5">
    <source>
        <dbReference type="SAM" id="MobiDB-lite"/>
    </source>
</evidence>
<feature type="transmembrane region" description="Helical" evidence="6">
    <location>
        <begin position="104"/>
        <end position="122"/>
    </location>
</feature>
<keyword evidence="4 6" id="KW-0472">Membrane</keyword>
<dbReference type="OrthoDB" id="10039147at2759"/>
<sequence>MPRLEADDRRLSSTVNLSPIPRRGQLTMADFVKSLFGGPKPAQAPVVGDDDFADYASAPEPTPAAISSVTNAAYAAQPTGGIGARPYTAWYRVWERTTAEDFKLEMYILPFLAVLILVHVWGTRANRSKARAWALAHAPALQHEFAQVGYKAGQQPAASADILREKKADEFQSYATGRQNVAFVDFKISLIKRYNPFMLLGEYTMPLFFESFPAPVERLEATAYVFDGNETKFAPSYGSGDAKKVPSSSFDGFVFAVVHKDMMKRMREDRYDVSLTTTRDHAKLPVWTAVMSESAEITDMVLTPELIKAIHDAGDDFEALIISDQPTDQPKTLEDTTPKKRISLSLKLSSSPSTLPLFTYFLRLPDHLSASAHFRPEALRRIKQTREEQMAKIRKISEEEKAEERKASADKLKREQRDAKLGRLSADEQRKFLEKERERDGRKKMKRSTVKA</sequence>
<evidence type="ECO:0008006" key="9">
    <source>
        <dbReference type="Google" id="ProtNLM"/>
    </source>
</evidence>
<evidence type="ECO:0000256" key="1">
    <source>
        <dbReference type="ARBA" id="ARBA00004167"/>
    </source>
</evidence>
<evidence type="ECO:0000256" key="2">
    <source>
        <dbReference type="ARBA" id="ARBA00022692"/>
    </source>
</evidence>
<dbReference type="PANTHER" id="PTHR12883:SF0">
    <property type="entry name" value="PAT COMPLEX SUBUNIT CCDC47"/>
    <property type="match status" value="1"/>
</dbReference>
<feature type="compositionally biased region" description="Basic residues" evidence="5">
    <location>
        <begin position="442"/>
        <end position="452"/>
    </location>
</feature>
<keyword evidence="2 6" id="KW-0812">Transmembrane</keyword>
<evidence type="ECO:0000313" key="8">
    <source>
        <dbReference type="Proteomes" id="UP000800096"/>
    </source>
</evidence>
<keyword evidence="3 6" id="KW-1133">Transmembrane helix</keyword>
<evidence type="ECO:0000256" key="4">
    <source>
        <dbReference type="ARBA" id="ARBA00023136"/>
    </source>
</evidence>
<protein>
    <recommendedName>
        <fullName evidence="9">DUF1682 domain protein</fullName>
    </recommendedName>
</protein>
<accession>A0A6A5QK62</accession>
<reference evidence="7" key="1">
    <citation type="journal article" date="2020" name="Stud. Mycol.">
        <title>101 Dothideomycetes genomes: a test case for predicting lifestyles and emergence of pathogens.</title>
        <authorList>
            <person name="Haridas S."/>
            <person name="Albert R."/>
            <person name="Binder M."/>
            <person name="Bloem J."/>
            <person name="Labutti K."/>
            <person name="Salamov A."/>
            <person name="Andreopoulos B."/>
            <person name="Baker S."/>
            <person name="Barry K."/>
            <person name="Bills G."/>
            <person name="Bluhm B."/>
            <person name="Cannon C."/>
            <person name="Castanera R."/>
            <person name="Culley D."/>
            <person name="Daum C."/>
            <person name="Ezra D."/>
            <person name="Gonzalez J."/>
            <person name="Henrissat B."/>
            <person name="Kuo A."/>
            <person name="Liang C."/>
            <person name="Lipzen A."/>
            <person name="Lutzoni F."/>
            <person name="Magnuson J."/>
            <person name="Mondo S."/>
            <person name="Nolan M."/>
            <person name="Ohm R."/>
            <person name="Pangilinan J."/>
            <person name="Park H.-J."/>
            <person name="Ramirez L."/>
            <person name="Alfaro M."/>
            <person name="Sun H."/>
            <person name="Tritt A."/>
            <person name="Yoshinaga Y."/>
            <person name="Zwiers L.-H."/>
            <person name="Turgeon B."/>
            <person name="Goodwin S."/>
            <person name="Spatafora J."/>
            <person name="Crous P."/>
            <person name="Grigoriev I."/>
        </authorList>
    </citation>
    <scope>NUCLEOTIDE SEQUENCE</scope>
    <source>
        <strain evidence="7">HMLAC05119</strain>
    </source>
</reference>
<dbReference type="GO" id="GO:0005509">
    <property type="term" value="F:calcium ion binding"/>
    <property type="evidence" value="ECO:0007669"/>
    <property type="project" value="InterPro"/>
</dbReference>
<evidence type="ECO:0000256" key="3">
    <source>
        <dbReference type="ARBA" id="ARBA00022989"/>
    </source>
</evidence>
<organism evidence="7 8">
    <name type="scientific">Ampelomyces quisqualis</name>
    <name type="common">Powdery mildew agent</name>
    <dbReference type="NCBI Taxonomy" id="50730"/>
    <lineage>
        <taxon>Eukaryota</taxon>
        <taxon>Fungi</taxon>
        <taxon>Dikarya</taxon>
        <taxon>Ascomycota</taxon>
        <taxon>Pezizomycotina</taxon>
        <taxon>Dothideomycetes</taxon>
        <taxon>Pleosporomycetidae</taxon>
        <taxon>Pleosporales</taxon>
        <taxon>Pleosporineae</taxon>
        <taxon>Phaeosphaeriaceae</taxon>
        <taxon>Ampelomyces</taxon>
    </lineage>
</organism>
<dbReference type="AlphaFoldDB" id="A0A6A5QK62"/>
<evidence type="ECO:0000256" key="6">
    <source>
        <dbReference type="SAM" id="Phobius"/>
    </source>
</evidence>
<dbReference type="EMBL" id="ML979135">
    <property type="protein sequence ID" value="KAF1915772.1"/>
    <property type="molecule type" value="Genomic_DNA"/>
</dbReference>
<dbReference type="Proteomes" id="UP000800096">
    <property type="component" value="Unassembled WGS sequence"/>
</dbReference>
<feature type="compositionally biased region" description="Basic and acidic residues" evidence="5">
    <location>
        <begin position="396"/>
        <end position="441"/>
    </location>
</feature>
<keyword evidence="8" id="KW-1185">Reference proteome</keyword>
<dbReference type="GO" id="GO:0016020">
    <property type="term" value="C:membrane"/>
    <property type="evidence" value="ECO:0007669"/>
    <property type="project" value="UniProtKB-SubCell"/>
</dbReference>
<dbReference type="PANTHER" id="PTHR12883">
    <property type="entry name" value="ADIPOCYTE-SPECIFIC PROTEIN 4-RELATED"/>
    <property type="match status" value="1"/>
</dbReference>
<gene>
    <name evidence="7" type="ORF">BDU57DRAFT_515482</name>
</gene>
<comment type="subcellular location">
    <subcellularLocation>
        <location evidence="1">Membrane</location>
        <topology evidence="1">Single-pass membrane protein</topology>
    </subcellularLocation>
</comment>
<dbReference type="InterPro" id="IPR012879">
    <property type="entry name" value="CCDC47"/>
</dbReference>
<name>A0A6A5QK62_AMPQU</name>
<dbReference type="GO" id="GO:0032469">
    <property type="term" value="P:endoplasmic reticulum calcium ion homeostasis"/>
    <property type="evidence" value="ECO:0007669"/>
    <property type="project" value="InterPro"/>
</dbReference>
<dbReference type="GO" id="GO:0005783">
    <property type="term" value="C:endoplasmic reticulum"/>
    <property type="evidence" value="ECO:0007669"/>
    <property type="project" value="InterPro"/>
</dbReference>